<feature type="compositionally biased region" description="Basic and acidic residues" evidence="1">
    <location>
        <begin position="47"/>
        <end position="56"/>
    </location>
</feature>
<evidence type="ECO:0000256" key="1">
    <source>
        <dbReference type="SAM" id="MobiDB-lite"/>
    </source>
</evidence>
<feature type="compositionally biased region" description="Basic and acidic residues" evidence="1">
    <location>
        <begin position="257"/>
        <end position="270"/>
    </location>
</feature>
<evidence type="ECO:0000313" key="3">
    <source>
        <dbReference type="Proteomes" id="UP000325313"/>
    </source>
</evidence>
<name>A0A5B0SMD1_PUCGR</name>
<feature type="region of interest" description="Disordered" evidence="1">
    <location>
        <begin position="167"/>
        <end position="270"/>
    </location>
</feature>
<dbReference type="AlphaFoldDB" id="A0A5B0SMD1"/>
<feature type="compositionally biased region" description="Polar residues" evidence="1">
    <location>
        <begin position="201"/>
        <end position="219"/>
    </location>
</feature>
<feature type="compositionally biased region" description="Basic and acidic residues" evidence="1">
    <location>
        <begin position="307"/>
        <end position="330"/>
    </location>
</feature>
<comment type="caution">
    <text evidence="2">The sequence shown here is derived from an EMBL/GenBank/DDBJ whole genome shotgun (WGS) entry which is preliminary data.</text>
</comment>
<accession>A0A5B0SMD1</accession>
<feature type="compositionally biased region" description="Low complexity" evidence="1">
    <location>
        <begin position="226"/>
        <end position="256"/>
    </location>
</feature>
<feature type="compositionally biased region" description="Basic and acidic residues" evidence="1">
    <location>
        <begin position="16"/>
        <end position="26"/>
    </location>
</feature>
<proteinExistence type="predicted"/>
<organism evidence="2 3">
    <name type="scientific">Puccinia graminis f. sp. tritici</name>
    <dbReference type="NCBI Taxonomy" id="56615"/>
    <lineage>
        <taxon>Eukaryota</taxon>
        <taxon>Fungi</taxon>
        <taxon>Dikarya</taxon>
        <taxon>Basidiomycota</taxon>
        <taxon>Pucciniomycotina</taxon>
        <taxon>Pucciniomycetes</taxon>
        <taxon>Pucciniales</taxon>
        <taxon>Pucciniaceae</taxon>
        <taxon>Puccinia</taxon>
    </lineage>
</organism>
<dbReference type="EMBL" id="VDEP01000002">
    <property type="protein sequence ID" value="KAA1138579.1"/>
    <property type="molecule type" value="Genomic_DNA"/>
</dbReference>
<reference evidence="2 3" key="1">
    <citation type="submission" date="2019-05" db="EMBL/GenBank/DDBJ databases">
        <title>Emergence of the Ug99 lineage of the wheat stem rust pathogen through somatic hybridization.</title>
        <authorList>
            <person name="Li F."/>
            <person name="Upadhyaya N.M."/>
            <person name="Sperschneider J."/>
            <person name="Matny O."/>
            <person name="Nguyen-Phuc H."/>
            <person name="Mago R."/>
            <person name="Raley C."/>
            <person name="Miller M.E."/>
            <person name="Silverstein K.A.T."/>
            <person name="Henningsen E."/>
            <person name="Hirsch C.D."/>
            <person name="Visser B."/>
            <person name="Pretorius Z.A."/>
            <person name="Steffenson B.J."/>
            <person name="Schwessinger B."/>
            <person name="Dodds P.N."/>
            <person name="Figueroa M."/>
        </authorList>
    </citation>
    <scope>NUCLEOTIDE SEQUENCE [LARGE SCALE GENOMIC DNA]</scope>
    <source>
        <strain evidence="2 3">Ug99</strain>
    </source>
</reference>
<feature type="region of interest" description="Disordered" evidence="1">
    <location>
        <begin position="1"/>
        <end position="117"/>
    </location>
</feature>
<sequence>MCSNLVASPDRGSPPRLDRPVYKQEQSRICGSDPSLYSGKKHAHGIHSADDRDNHGNRFMRAFQGSDIWDGHYAESSSDETSSRPFKQPTSQRVFSSSLAGLPKPSRHETSEFDDENKNPLFQLTLNTDGDHPSIASTQITFTPSQFPPIPSNKLVAFNRWTQPITSPLQPLRKRRKVSNPTGATKESQEPVLDGPLPATSVESVETSNGTTHSLNGGANSEKDAPSAAPVAASPGSAQSLAPKTTAPEAKASAPSEENKSQAKAASESRDFDRLIPLKSSDQLSFVNSTAVPALTEVANEPSASNDESKTETANHKKSDAKATDPEPGKAEPTVSTEIKAKAVKTAAKPAEAVAVAASAGKISHTFPSCPSHVPSTLKLTGTVVPEFPFSKSAYIVPDAAAIQVAMAMHIDVTRPEDAVQIFNCFASHMKLSHTSTAKDSGQANNLGNLQVLSTYARALDVAGRDSEVYQIWTDFQIDSQVDPDTRIFSTILSSARKITRYSMSPVSNACCAPPNRTRMLYGEWKRTTGTANRQDAWRYGCFAKRPAGYWASLCETVRAPALSGSMWSSAPQRSMFDF</sequence>
<evidence type="ECO:0000313" key="2">
    <source>
        <dbReference type="EMBL" id="KAA1138579.1"/>
    </source>
</evidence>
<protein>
    <submittedName>
        <fullName evidence="2">Uncharacterized protein</fullName>
    </submittedName>
</protein>
<dbReference type="Proteomes" id="UP000325313">
    <property type="component" value="Unassembled WGS sequence"/>
</dbReference>
<gene>
    <name evidence="2" type="ORF">PGTUg99_029903</name>
</gene>
<feature type="region of interest" description="Disordered" evidence="1">
    <location>
        <begin position="297"/>
        <end position="336"/>
    </location>
</feature>
<feature type="compositionally biased region" description="Polar residues" evidence="1">
    <location>
        <begin position="75"/>
        <end position="99"/>
    </location>
</feature>